<evidence type="ECO:0000313" key="1">
    <source>
        <dbReference type="EMBL" id="QBD76109.1"/>
    </source>
</evidence>
<protein>
    <recommendedName>
        <fullName evidence="3">HAMP domain-containing protein</fullName>
    </recommendedName>
</protein>
<gene>
    <name evidence="1" type="ORF">EPA93_08840</name>
</gene>
<proteinExistence type="predicted"/>
<dbReference type="Proteomes" id="UP000290365">
    <property type="component" value="Chromosome"/>
</dbReference>
<sequence>MRNLLEALKQADQAEQIAALEYSLAENRRQAELRSQQLEEGVNAVVTTIQRVSNKEASARVDLPTSHELWPVGQQINRFLDRYLKTRGAEEELERTRQAIMEFANELYQVGPHRPFRLPPRRNTAMDAVIIALSGLKEKGTEPHAPLS</sequence>
<evidence type="ECO:0008006" key="3">
    <source>
        <dbReference type="Google" id="ProtNLM"/>
    </source>
</evidence>
<evidence type="ECO:0000313" key="2">
    <source>
        <dbReference type="Proteomes" id="UP000290365"/>
    </source>
</evidence>
<keyword evidence="2" id="KW-1185">Reference proteome</keyword>
<dbReference type="KEGG" id="kbs:EPA93_08840"/>
<organism evidence="1 2">
    <name type="scientific">Ktedonosporobacter rubrisoli</name>
    <dbReference type="NCBI Taxonomy" id="2509675"/>
    <lineage>
        <taxon>Bacteria</taxon>
        <taxon>Bacillati</taxon>
        <taxon>Chloroflexota</taxon>
        <taxon>Ktedonobacteria</taxon>
        <taxon>Ktedonobacterales</taxon>
        <taxon>Ktedonosporobacteraceae</taxon>
        <taxon>Ktedonosporobacter</taxon>
    </lineage>
</organism>
<name>A0A4P6JLL1_KTERU</name>
<dbReference type="EMBL" id="CP035758">
    <property type="protein sequence ID" value="QBD76109.1"/>
    <property type="molecule type" value="Genomic_DNA"/>
</dbReference>
<dbReference type="RefSeq" id="WP_129886704.1">
    <property type="nucleotide sequence ID" value="NZ_CP035758.1"/>
</dbReference>
<accession>A0A4P6JLL1</accession>
<reference evidence="1 2" key="1">
    <citation type="submission" date="2019-01" db="EMBL/GenBank/DDBJ databases">
        <title>Ktedonosporobacter rubrisoli SCAWS-G2.</title>
        <authorList>
            <person name="Huang Y."/>
            <person name="Yan B."/>
        </authorList>
    </citation>
    <scope>NUCLEOTIDE SEQUENCE [LARGE SCALE GENOMIC DNA]</scope>
    <source>
        <strain evidence="1 2">SCAWS-G2</strain>
    </source>
</reference>
<dbReference type="AlphaFoldDB" id="A0A4P6JLL1"/>